<feature type="non-terminal residue" evidence="1">
    <location>
        <position position="1"/>
    </location>
</feature>
<evidence type="ECO:0000313" key="2">
    <source>
        <dbReference type="Proteomes" id="UP001153148"/>
    </source>
</evidence>
<accession>A0ABN7P882</accession>
<reference evidence="1" key="1">
    <citation type="submission" date="2021-03" db="EMBL/GenBank/DDBJ databases">
        <authorList>
            <person name="Tran Van P."/>
        </authorList>
    </citation>
    <scope>NUCLEOTIDE SEQUENCE</scope>
</reference>
<gene>
    <name evidence="1" type="ORF">TPAB3V08_LOCUS10972</name>
</gene>
<dbReference type="EMBL" id="CAJPIN010030982">
    <property type="protein sequence ID" value="CAG2064025.1"/>
    <property type="molecule type" value="Genomic_DNA"/>
</dbReference>
<keyword evidence="2" id="KW-1185">Reference proteome</keyword>
<dbReference type="Proteomes" id="UP001153148">
    <property type="component" value="Unassembled WGS sequence"/>
</dbReference>
<comment type="caution">
    <text evidence="1">The sequence shown here is derived from an EMBL/GenBank/DDBJ whole genome shotgun (WGS) entry which is preliminary data.</text>
</comment>
<sequence>QVSQLQAKLSHLDGQRTEIVEKLHGVMETQWKEALRVISGGSIPSRTSSDLGTMGQGKCELPKQPPIDSEENRKHNSYAVQFAQQAVTASKSWDVPPLSLHARQQSAGSSTTDDHPFCHEGQSTYRVGVAPDNSSGKLHSPLVNPGDELKRYIKMCTILPHSGSDMGNNIPISETISVVGILVCRNSASTLRLRLVAYWLKCATIDRYSILT</sequence>
<proteinExistence type="predicted"/>
<evidence type="ECO:0000313" key="1">
    <source>
        <dbReference type="EMBL" id="CAG2064025.1"/>
    </source>
</evidence>
<feature type="non-terminal residue" evidence="1">
    <location>
        <position position="212"/>
    </location>
</feature>
<name>A0ABN7P882_TIMPD</name>
<protein>
    <submittedName>
        <fullName evidence="1">Uncharacterized protein</fullName>
    </submittedName>
</protein>
<organism evidence="1 2">
    <name type="scientific">Timema podura</name>
    <name type="common">Walking stick</name>
    <dbReference type="NCBI Taxonomy" id="61482"/>
    <lineage>
        <taxon>Eukaryota</taxon>
        <taxon>Metazoa</taxon>
        <taxon>Ecdysozoa</taxon>
        <taxon>Arthropoda</taxon>
        <taxon>Hexapoda</taxon>
        <taxon>Insecta</taxon>
        <taxon>Pterygota</taxon>
        <taxon>Neoptera</taxon>
        <taxon>Polyneoptera</taxon>
        <taxon>Phasmatodea</taxon>
        <taxon>Timematodea</taxon>
        <taxon>Timematoidea</taxon>
        <taxon>Timematidae</taxon>
        <taxon>Timema</taxon>
    </lineage>
</organism>